<proteinExistence type="predicted"/>
<dbReference type="GO" id="GO:0005524">
    <property type="term" value="F:ATP binding"/>
    <property type="evidence" value="ECO:0007669"/>
    <property type="project" value="InterPro"/>
</dbReference>
<evidence type="ECO:0000259" key="1">
    <source>
        <dbReference type="Pfam" id="PF08443"/>
    </source>
</evidence>
<name>A0A0E3P3T2_9EURY</name>
<dbReference type="SUPFAM" id="SSF56059">
    <property type="entry name" value="Glutathione synthetase ATP-binding domain-like"/>
    <property type="match status" value="1"/>
</dbReference>
<organism evidence="2 3">
    <name type="scientific">Methanosarcina siciliae T4/M</name>
    <dbReference type="NCBI Taxonomy" id="1434120"/>
    <lineage>
        <taxon>Archaea</taxon>
        <taxon>Methanobacteriati</taxon>
        <taxon>Methanobacteriota</taxon>
        <taxon>Stenosarchaea group</taxon>
        <taxon>Methanomicrobia</taxon>
        <taxon>Methanosarcinales</taxon>
        <taxon>Methanosarcinaceae</taxon>
        <taxon>Methanosarcina</taxon>
    </lineage>
</organism>
<evidence type="ECO:0000313" key="3">
    <source>
        <dbReference type="Proteomes" id="UP000033111"/>
    </source>
</evidence>
<protein>
    <recommendedName>
        <fullName evidence="1">ATP-grasp fold RimK-type domain-containing protein</fullName>
    </recommendedName>
</protein>
<dbReference type="HOGENOM" id="CLU_3003201_0_0_2"/>
<reference evidence="2 3" key="1">
    <citation type="submission" date="2014-07" db="EMBL/GenBank/DDBJ databases">
        <title>Methanogenic archaea and the global carbon cycle.</title>
        <authorList>
            <person name="Henriksen J.R."/>
            <person name="Luke J."/>
            <person name="Reinhart S."/>
            <person name="Benedict M.N."/>
            <person name="Youngblut N.D."/>
            <person name="Metcalf M.E."/>
            <person name="Whitaker R.J."/>
            <person name="Metcalf W.W."/>
        </authorList>
    </citation>
    <scope>NUCLEOTIDE SEQUENCE [LARGE SCALE GENOMIC DNA]</scope>
    <source>
        <strain evidence="2 3">T4/M</strain>
    </source>
</reference>
<dbReference type="InterPro" id="IPR013651">
    <property type="entry name" value="ATP-grasp_RimK-type"/>
</dbReference>
<gene>
    <name evidence="2" type="ORF">MSSIT_1656</name>
</gene>
<dbReference type="Proteomes" id="UP000033111">
    <property type="component" value="Chromosome"/>
</dbReference>
<dbReference type="KEGG" id="msw:MSSIT_1656"/>
<evidence type="ECO:0000313" key="2">
    <source>
        <dbReference type="EMBL" id="AKB28375.1"/>
    </source>
</evidence>
<dbReference type="EMBL" id="CP009506">
    <property type="protein sequence ID" value="AKB28375.1"/>
    <property type="molecule type" value="Genomic_DNA"/>
</dbReference>
<dbReference type="InterPro" id="IPR013815">
    <property type="entry name" value="ATP_grasp_subdomain_1"/>
</dbReference>
<dbReference type="Pfam" id="PF08443">
    <property type="entry name" value="RimK"/>
    <property type="match status" value="1"/>
</dbReference>
<keyword evidence="3" id="KW-1185">Reference proteome</keyword>
<feature type="domain" description="ATP-grasp fold RimK-type" evidence="1">
    <location>
        <begin position="2"/>
        <end position="43"/>
    </location>
</feature>
<sequence length="56" mass="6220">MVEQYSGFPLIVKALSGSMGKGIILSEKHDNFRDLMELIHVTNSNANRILQELCSA</sequence>
<dbReference type="Gene3D" id="3.30.1490.20">
    <property type="entry name" value="ATP-grasp fold, A domain"/>
    <property type="match status" value="1"/>
</dbReference>
<dbReference type="PATRIC" id="fig|1434120.4.peg.2120"/>
<dbReference type="AlphaFoldDB" id="A0A0E3P3T2"/>
<accession>A0A0E3P3T2</accession>